<evidence type="ECO:0000259" key="1">
    <source>
        <dbReference type="Pfam" id="PF12728"/>
    </source>
</evidence>
<dbReference type="AlphaFoldDB" id="A0A0B5RQ22"/>
<keyword evidence="4" id="KW-0614">Plasmid</keyword>
<dbReference type="Proteomes" id="UP000596196">
    <property type="component" value="Plasmid unnamed2"/>
</dbReference>
<evidence type="ECO:0000313" key="6">
    <source>
        <dbReference type="Proteomes" id="UP000194131"/>
    </source>
</evidence>
<evidence type="ECO:0000313" key="7">
    <source>
        <dbReference type="Proteomes" id="UP000236165"/>
    </source>
</evidence>
<evidence type="ECO:0000313" key="9">
    <source>
        <dbReference type="Proteomes" id="UP000596196"/>
    </source>
</evidence>
<dbReference type="RefSeq" id="WP_002187134.1">
    <property type="nucleotide sequence ID" value="NZ_CP009691.1"/>
</dbReference>
<keyword evidence="9" id="KW-1185">Reference proteome</keyword>
<reference evidence="2 6" key="2">
    <citation type="submission" date="2016-12" db="EMBL/GenBank/DDBJ databases">
        <title>Genome Sequences of Twelve Sporeforming Bacillus Species Isolated from Foods.</title>
        <authorList>
            <person name="De Jong A."/>
            <person name="Holsappel S."/>
            <person name="Kuipers O.P."/>
        </authorList>
    </citation>
    <scope>NUCLEOTIDE SEQUENCE [LARGE SCALE GENOMIC DNA]</scope>
    <source>
        <strain evidence="2 6">S3E15</strain>
    </source>
</reference>
<reference evidence="3 7" key="1">
    <citation type="submission" date="2016-10" db="EMBL/GenBank/DDBJ databases">
        <title>Genome Sequence of Bacillus weihenstephanensis GM6LP.</title>
        <authorList>
            <person name="Poehlein A."/>
            <person name="Wemheuer F."/>
            <person name="Hollensteiner J."/>
            <person name="Wemheuer B."/>
        </authorList>
    </citation>
    <scope>NUCLEOTIDE SEQUENCE [LARGE SCALE GENOMIC DNA]</scope>
    <source>
        <strain evidence="3 7">GM6LP</strain>
    </source>
</reference>
<proteinExistence type="predicted"/>
<dbReference type="EMBL" id="MRWU01000026">
    <property type="protein sequence ID" value="OSX89758.1"/>
    <property type="molecule type" value="Genomic_DNA"/>
</dbReference>
<dbReference type="Gene3D" id="1.10.1660.10">
    <property type="match status" value="1"/>
</dbReference>
<reference evidence="5 8" key="3">
    <citation type="submission" date="2018-08" db="EMBL/GenBank/DDBJ databases">
        <title>Freshwater and sediment microbial communities from various areas in North America, analyzing microbe dynamics in response to fracking.</title>
        <authorList>
            <person name="Lamendella R."/>
        </authorList>
    </citation>
    <scope>NUCLEOTIDE SEQUENCE [LARGE SCALE GENOMIC DNA]</scope>
    <source>
        <strain evidence="5 8">DB-1</strain>
    </source>
</reference>
<evidence type="ECO:0000313" key="8">
    <source>
        <dbReference type="Proteomes" id="UP000256530"/>
    </source>
</evidence>
<evidence type="ECO:0000313" key="3">
    <source>
        <dbReference type="EMBL" id="PJN69455.1"/>
    </source>
</evidence>
<organism evidence="5 8">
    <name type="scientific">Bacillus mycoides</name>
    <dbReference type="NCBI Taxonomy" id="1405"/>
    <lineage>
        <taxon>Bacteria</taxon>
        <taxon>Bacillati</taxon>
        <taxon>Bacillota</taxon>
        <taxon>Bacilli</taxon>
        <taxon>Bacillales</taxon>
        <taxon>Bacillaceae</taxon>
        <taxon>Bacillus</taxon>
        <taxon>Bacillus cereus group</taxon>
    </lineage>
</organism>
<dbReference type="InterPro" id="IPR041657">
    <property type="entry name" value="HTH_17"/>
</dbReference>
<dbReference type="EMBL" id="QTTY01000056">
    <property type="protein sequence ID" value="REF15054.1"/>
    <property type="molecule type" value="Genomic_DNA"/>
</dbReference>
<geneLocation type="plasmid" evidence="4 9">
    <name>unnamed2</name>
</geneLocation>
<dbReference type="KEGG" id="bmyo:BG05_5518"/>
<dbReference type="Proteomes" id="UP000256530">
    <property type="component" value="Unassembled WGS sequence"/>
</dbReference>
<dbReference type="Proteomes" id="UP000236165">
    <property type="component" value="Unassembled WGS sequence"/>
</dbReference>
<sequence length="170" mass="19902">MDYLSLEEVCDRVGLTKNQLGYLIKYKHIEPINLDTWKADGGYRFEQEDVKRLEELYKDSLTLKEAAEFLNKSKTYVHNAAKDGILPFKEIAKGKSTERLYLKNDLEIFKERIENRSKEESKEKKQHLSLYLDEKVVEAIKKKAAKKGYNGYKKFAEDILSAEVKEDIEE</sequence>
<feature type="domain" description="Helix-turn-helix" evidence="1">
    <location>
        <begin position="61"/>
        <end position="112"/>
    </location>
</feature>
<accession>A0A0B5RQ22</accession>
<dbReference type="EMBL" id="CP065876">
    <property type="protein sequence ID" value="QQA13528.1"/>
    <property type="molecule type" value="Genomic_DNA"/>
</dbReference>
<name>A0A0B5RQ22_BACMY</name>
<protein>
    <submittedName>
        <fullName evidence="4">Helix-turn-helix domain-containing protein</fullName>
    </submittedName>
    <submittedName>
        <fullName evidence="5">Helix-turn-helix protein</fullName>
    </submittedName>
</protein>
<dbReference type="Pfam" id="PF12728">
    <property type="entry name" value="HTH_17"/>
    <property type="match status" value="1"/>
</dbReference>
<evidence type="ECO:0000313" key="4">
    <source>
        <dbReference type="EMBL" id="QQA13528.1"/>
    </source>
</evidence>
<evidence type="ECO:0000313" key="2">
    <source>
        <dbReference type="EMBL" id="OSX89758.1"/>
    </source>
</evidence>
<dbReference type="EMBL" id="MKZQ01000045">
    <property type="protein sequence ID" value="PJN69455.1"/>
    <property type="molecule type" value="Genomic_DNA"/>
</dbReference>
<reference evidence="4 9" key="4">
    <citation type="submission" date="2020-12" db="EMBL/GenBank/DDBJ databases">
        <title>FDA dAtabase for Regulatory Grade micrObial Sequences (FDA-ARGOS): Supporting development and validation of Infectious Disease Dx tests.</title>
        <authorList>
            <person name="Nelson B."/>
            <person name="Plummer A."/>
            <person name="Tallon L."/>
            <person name="Sadzewicz L."/>
            <person name="Zhao X."/>
            <person name="Boylan J."/>
            <person name="Ott S."/>
            <person name="Bowen H."/>
            <person name="Vavikolanu K."/>
            <person name="Mehta A."/>
            <person name="Aluvathingal J."/>
            <person name="Nadendla S."/>
            <person name="Myers T."/>
            <person name="Yan Y."/>
            <person name="Sichtig H."/>
        </authorList>
    </citation>
    <scope>NUCLEOTIDE SEQUENCE [LARGE SCALE GENOMIC DNA]</scope>
    <source>
        <strain evidence="4 9">FDAARGOS_924</strain>
        <plasmid evidence="4 9">unnamed2</plasmid>
    </source>
</reference>
<gene>
    <name evidence="3" type="ORF">BACWE_36660</name>
    <name evidence="5" type="ORF">DET55_1568</name>
    <name evidence="4" type="ORF">I6G81_01160</name>
    <name evidence="2" type="ORF">S3E15_02973</name>
</gene>
<dbReference type="Proteomes" id="UP000194131">
    <property type="component" value="Unassembled WGS sequence"/>
</dbReference>
<evidence type="ECO:0000313" key="5">
    <source>
        <dbReference type="EMBL" id="REF15054.1"/>
    </source>
</evidence>